<reference evidence="1 2" key="3">
    <citation type="submission" date="2008-05" db="EMBL/GenBank/DDBJ databases">
        <authorList>
            <person name="Fulton L."/>
            <person name="Clifton S."/>
            <person name="Fulton B."/>
            <person name="Xu J."/>
            <person name="Minx P."/>
            <person name="Pepin K.H."/>
            <person name="Johnson M."/>
            <person name="Thiruvilangam P."/>
            <person name="Bhonagiri V."/>
            <person name="Nash W.E."/>
            <person name="Mardis E.R."/>
            <person name="Wilson R.K."/>
        </authorList>
    </citation>
    <scope>NUCLEOTIDE SEQUENCE [LARGE SCALE GENOMIC DNA]</scope>
    <source>
        <strain evidence="1 2">ATCC 25827</strain>
    </source>
</reference>
<sequence length="45" mass="5005">MKTLLAKQCYSLFVTSLFYAAIIDDSDKSNDGISLSFWCYLSASS</sequence>
<evidence type="ECO:0000313" key="1">
    <source>
        <dbReference type="EMBL" id="EDU58880.1"/>
    </source>
</evidence>
<dbReference type="EMBL" id="ABJD02000101">
    <property type="protein sequence ID" value="EDU58880.1"/>
    <property type="molecule type" value="Genomic_DNA"/>
</dbReference>
<dbReference type="AlphaFoldDB" id="A0AA86YKP1"/>
<reference evidence="2" key="1">
    <citation type="submission" date="2008-04" db="EMBL/GenBank/DDBJ databases">
        <title>Draft genome sequence of Providencia stuartii (ATCC 25827).</title>
        <authorList>
            <person name="Sudarsanam P."/>
            <person name="Ley R."/>
            <person name="Guruge J."/>
            <person name="Turnbaugh P.J."/>
            <person name="Mahowald M."/>
            <person name="Liep D."/>
            <person name="Gordon J."/>
        </authorList>
    </citation>
    <scope>NUCLEOTIDE SEQUENCE [LARGE SCALE GENOMIC DNA]</scope>
    <source>
        <strain evidence="2">ATCC 25827</strain>
    </source>
</reference>
<accession>A0AA86YKP1</accession>
<protein>
    <submittedName>
        <fullName evidence="1">Uncharacterized protein</fullName>
    </submittedName>
</protein>
<evidence type="ECO:0000313" key="2">
    <source>
        <dbReference type="Proteomes" id="UP000004506"/>
    </source>
</evidence>
<comment type="caution">
    <text evidence="1">The sequence shown here is derived from an EMBL/GenBank/DDBJ whole genome shotgun (WGS) entry which is preliminary data.</text>
</comment>
<name>A0AA86YKP1_PROST</name>
<dbReference type="Proteomes" id="UP000004506">
    <property type="component" value="Unassembled WGS sequence"/>
</dbReference>
<proteinExistence type="predicted"/>
<organism evidence="1 2">
    <name type="scientific">Providencia stuartii ATCC 25827</name>
    <dbReference type="NCBI Taxonomy" id="471874"/>
    <lineage>
        <taxon>Bacteria</taxon>
        <taxon>Pseudomonadati</taxon>
        <taxon>Pseudomonadota</taxon>
        <taxon>Gammaproteobacteria</taxon>
        <taxon>Enterobacterales</taxon>
        <taxon>Morganellaceae</taxon>
        <taxon>Providencia</taxon>
    </lineage>
</organism>
<gene>
    <name evidence="1" type="ORF">PROSTU_02061</name>
</gene>
<reference evidence="2" key="2">
    <citation type="submission" date="2008-04" db="EMBL/GenBank/DDBJ databases">
        <title>Draft genome sequence of Providencia stuartii(ATCC 25827).</title>
        <authorList>
            <person name="Sudarsanam P."/>
            <person name="Ley R."/>
            <person name="Guruge J."/>
            <person name="Turnbaugh P.J."/>
            <person name="Mahowald M."/>
            <person name="Liep D."/>
            <person name="Gordon J."/>
        </authorList>
    </citation>
    <scope>NUCLEOTIDE SEQUENCE [LARGE SCALE GENOMIC DNA]</scope>
    <source>
        <strain evidence="2">ATCC 25827</strain>
    </source>
</reference>